<feature type="domain" description="Lipid-binding serum glycoprotein N-terminal" evidence="3">
    <location>
        <begin position="44"/>
        <end position="119"/>
    </location>
</feature>
<evidence type="ECO:0000256" key="1">
    <source>
        <dbReference type="SAM" id="MobiDB-lite"/>
    </source>
</evidence>
<dbReference type="InterPro" id="IPR017942">
    <property type="entry name" value="Lipid-bd_serum_glycop_N"/>
</dbReference>
<dbReference type="GO" id="GO:0008289">
    <property type="term" value="F:lipid binding"/>
    <property type="evidence" value="ECO:0007669"/>
    <property type="project" value="InterPro"/>
</dbReference>
<dbReference type="Pfam" id="PF01273">
    <property type="entry name" value="LBP_BPI_CETP"/>
    <property type="match status" value="1"/>
</dbReference>
<dbReference type="PANTHER" id="PTHR46019">
    <property type="entry name" value="BPI FOLD-CONTAINING FAMILY B MEMBER 4-RELATED"/>
    <property type="match status" value="1"/>
</dbReference>
<dbReference type="Proteomes" id="UP000694569">
    <property type="component" value="Unplaced"/>
</dbReference>
<evidence type="ECO:0000313" key="5">
    <source>
        <dbReference type="Proteomes" id="UP000694569"/>
    </source>
</evidence>
<evidence type="ECO:0000256" key="2">
    <source>
        <dbReference type="SAM" id="Phobius"/>
    </source>
</evidence>
<evidence type="ECO:0000259" key="3">
    <source>
        <dbReference type="Pfam" id="PF01273"/>
    </source>
</evidence>
<evidence type="ECO:0000313" key="4">
    <source>
        <dbReference type="Ensembl" id="ENSLLEP00000040654.1"/>
    </source>
</evidence>
<dbReference type="GeneTree" id="ENSGT01040000241475"/>
<organism evidence="4 5">
    <name type="scientific">Leptobrachium leishanense</name>
    <name type="common">Leishan spiny toad</name>
    <dbReference type="NCBI Taxonomy" id="445787"/>
    <lineage>
        <taxon>Eukaryota</taxon>
        <taxon>Metazoa</taxon>
        <taxon>Chordata</taxon>
        <taxon>Craniata</taxon>
        <taxon>Vertebrata</taxon>
        <taxon>Euteleostomi</taxon>
        <taxon>Amphibia</taxon>
        <taxon>Batrachia</taxon>
        <taxon>Anura</taxon>
        <taxon>Pelobatoidea</taxon>
        <taxon>Megophryidae</taxon>
        <taxon>Leptobrachium</taxon>
    </lineage>
</organism>
<reference evidence="4" key="2">
    <citation type="submission" date="2025-09" db="UniProtKB">
        <authorList>
            <consortium name="Ensembl"/>
        </authorList>
    </citation>
    <scope>IDENTIFICATION</scope>
</reference>
<dbReference type="InterPro" id="IPR051660">
    <property type="entry name" value="BPI_fold-BPI/LBP"/>
</dbReference>
<feature type="region of interest" description="Disordered" evidence="1">
    <location>
        <begin position="270"/>
        <end position="292"/>
    </location>
</feature>
<feature type="transmembrane region" description="Helical" evidence="2">
    <location>
        <begin position="128"/>
        <end position="150"/>
    </location>
</feature>
<accession>A0A8C5QRW2</accession>
<keyword evidence="2" id="KW-1133">Transmembrane helix</keyword>
<dbReference type="PANTHER" id="PTHR46019:SF4">
    <property type="entry name" value="BPI FOLD-CONTAINING FAMILY B MEMBER 4"/>
    <property type="match status" value="1"/>
</dbReference>
<proteinExistence type="predicted"/>
<keyword evidence="5" id="KW-1185">Reference proteome</keyword>
<feature type="transmembrane region" description="Helical" evidence="2">
    <location>
        <begin position="20"/>
        <end position="40"/>
    </location>
</feature>
<protein>
    <recommendedName>
        <fullName evidence="3">Lipid-binding serum glycoprotein N-terminal domain-containing protein</fullName>
    </recommendedName>
</protein>
<dbReference type="InterPro" id="IPR017943">
    <property type="entry name" value="Bactericidal_perm-incr_a/b_dom"/>
</dbReference>
<dbReference type="SUPFAM" id="SSF55394">
    <property type="entry name" value="Bactericidal permeability-increasing protein, BPI"/>
    <property type="match status" value="1"/>
</dbReference>
<sequence length="292" mass="31485">PGVGLVQCLLAWGSAVSPGVGLVQCLLAWAVQCLLAWGSAEFPRAVQRLLALRIVDLTLPQISLHLLPGIGVHLNLYTKVAINGKSLLGFLDILVEVNITARTRLTQEASGVPRLVIEDFILSQNMQIILCVSFLALVPLGLLGSIQYTVSSLPIVSGQFIQLDLNVSGLIDYPLGNSKTAISMPPMTEATESQLGLSSNFLGCMLLILVPPSLESSVWAPLSTVQGAARTPQSRRHINCKIKPCFLNTKQRIPLFRAFSVRHSNVKNTPLRFSTPDLPKASPSPHTNTLVS</sequence>
<dbReference type="OrthoDB" id="9905567at2759"/>
<keyword evidence="2" id="KW-0812">Transmembrane</keyword>
<keyword evidence="2" id="KW-0472">Membrane</keyword>
<dbReference type="Gene3D" id="3.15.10.10">
    <property type="entry name" value="Bactericidal permeability-increasing protein, domain 1"/>
    <property type="match status" value="1"/>
</dbReference>
<dbReference type="AlphaFoldDB" id="A0A8C5QRW2"/>
<dbReference type="Ensembl" id="ENSLLET00000042305.1">
    <property type="protein sequence ID" value="ENSLLEP00000040654.1"/>
    <property type="gene ID" value="ENSLLEG00000025871.1"/>
</dbReference>
<name>A0A8C5QRW2_9ANUR</name>
<reference evidence="4" key="1">
    <citation type="submission" date="2025-08" db="UniProtKB">
        <authorList>
            <consortium name="Ensembl"/>
        </authorList>
    </citation>
    <scope>IDENTIFICATION</scope>
</reference>